<protein>
    <submittedName>
        <fullName evidence="1">Uncharacterized protein</fullName>
    </submittedName>
</protein>
<keyword evidence="2" id="KW-1185">Reference proteome</keyword>
<reference evidence="1 2" key="1">
    <citation type="submission" date="2020-04" db="EMBL/GenBank/DDBJ databases">
        <title>Advantages and limits of metagenomic assembly and binning of a giant virus.</title>
        <authorList>
            <person name="Schulz F."/>
            <person name="Andreani J."/>
            <person name="Francis R."/>
            <person name="Boudjemaa H."/>
            <person name="Bou Khalil J.Y."/>
            <person name="Lee J."/>
            <person name="La Scola B."/>
            <person name="Woyke T."/>
        </authorList>
    </citation>
    <scope>NUCLEOTIDE SEQUENCE [LARGE SCALE GENOMIC DNA]</scope>
    <source>
        <strain evidence="1 2">FV1/VV64</strain>
    </source>
</reference>
<proteinExistence type="predicted"/>
<sequence length="182" mass="21120">MSTTINAEDVEEFTPEGIAYNIFTSEPKQPCSCQLVSDETTVDITYLFEILLIILMEGLELFTGDLSKANLNELTTNHISSLNPWFRSLGFNIKVTEYTTTDTDLFNKQYCKIVVKDKLQEMFFKMKGIEKNYHFLLNGDNLEENKQKTNLKDLHTICIIKDKVFKISFEFYYPEIPANQLL</sequence>
<dbReference type="Proteomes" id="UP001162001">
    <property type="component" value="Segment"/>
</dbReference>
<evidence type="ECO:0000313" key="2">
    <source>
        <dbReference type="Proteomes" id="UP001162001"/>
    </source>
</evidence>
<evidence type="ECO:0000313" key="1">
    <source>
        <dbReference type="EMBL" id="QKF93964.1"/>
    </source>
</evidence>
<gene>
    <name evidence="1" type="ORF">Fadolivirus_1_506</name>
</gene>
<organism evidence="1 2">
    <name type="scientific">Fadolivirus FV1/VV64</name>
    <dbReference type="NCBI Taxonomy" id="3070911"/>
    <lineage>
        <taxon>Viruses</taxon>
        <taxon>Varidnaviria</taxon>
        <taxon>Bamfordvirae</taxon>
        <taxon>Nucleocytoviricota</taxon>
        <taxon>Megaviricetes</taxon>
        <taxon>Imitervirales</taxon>
        <taxon>Mimiviridae</taxon>
        <taxon>Klosneuvirinae</taxon>
        <taxon>Fadolivirus</taxon>
        <taxon>Fadolivirus algeromassiliense</taxon>
    </lineage>
</organism>
<accession>A0A7D3QV38</accession>
<name>A0A7D3QV38_9VIRU</name>
<dbReference type="EMBL" id="MT418680">
    <property type="protein sequence ID" value="QKF93964.1"/>
    <property type="molecule type" value="Genomic_DNA"/>
</dbReference>